<keyword evidence="4" id="KW-0808">Transferase</keyword>
<gene>
    <name evidence="6" type="ORF">GNI_121120</name>
</gene>
<reference evidence="6" key="1">
    <citation type="submission" date="2013-12" db="EMBL/GenBank/DDBJ databases">
        <authorList>
            <person name="Omoto C.K."/>
            <person name="Sibley D."/>
            <person name="Venepally P."/>
            <person name="Hadjithomas M."/>
            <person name="Karamycheva S."/>
            <person name="Brunk B."/>
            <person name="Roos D."/>
            <person name="Caler E."/>
            <person name="Lorenzi H."/>
        </authorList>
    </citation>
    <scope>NUCLEOTIDE SEQUENCE</scope>
</reference>
<keyword evidence="5" id="KW-0949">S-adenosyl-L-methionine</keyword>
<dbReference type="Proteomes" id="UP000019763">
    <property type="component" value="Unassembled WGS sequence"/>
</dbReference>
<dbReference type="OMA" id="ANEWTIH"/>
<dbReference type="GeneID" id="22914278"/>
<proteinExistence type="inferred from homology"/>
<dbReference type="Pfam" id="PF07942">
    <property type="entry name" value="CARME"/>
    <property type="match status" value="1"/>
</dbReference>
<dbReference type="InterPro" id="IPR029063">
    <property type="entry name" value="SAM-dependent_MTases_sf"/>
</dbReference>
<dbReference type="InterPro" id="IPR012901">
    <property type="entry name" value="CARME"/>
</dbReference>
<dbReference type="AlphaFoldDB" id="A0A023B2K0"/>
<organism evidence="6 7">
    <name type="scientific">Gregarina niphandrodes</name>
    <name type="common">Septate eugregarine</name>
    <dbReference type="NCBI Taxonomy" id="110365"/>
    <lineage>
        <taxon>Eukaryota</taxon>
        <taxon>Sar</taxon>
        <taxon>Alveolata</taxon>
        <taxon>Apicomplexa</taxon>
        <taxon>Conoidasida</taxon>
        <taxon>Gregarinasina</taxon>
        <taxon>Eugregarinorida</taxon>
        <taxon>Gregarinidae</taxon>
        <taxon>Gregarina</taxon>
    </lineage>
</organism>
<dbReference type="PANTHER" id="PTHR12303">
    <property type="entry name" value="CARNOSINE N-METHYLTRANSFERASE"/>
    <property type="match status" value="1"/>
</dbReference>
<name>A0A023B2K0_GRENI</name>
<evidence type="ECO:0000256" key="5">
    <source>
        <dbReference type="ARBA" id="ARBA00022691"/>
    </source>
</evidence>
<evidence type="ECO:0000256" key="4">
    <source>
        <dbReference type="ARBA" id="ARBA00022679"/>
    </source>
</evidence>
<dbReference type="SUPFAM" id="SSF53335">
    <property type="entry name" value="S-adenosyl-L-methionine-dependent methyltransferases"/>
    <property type="match status" value="1"/>
</dbReference>
<evidence type="ECO:0000256" key="2">
    <source>
        <dbReference type="ARBA" id="ARBA00012003"/>
    </source>
</evidence>
<comment type="caution">
    <text evidence="6">The sequence shown here is derived from an EMBL/GenBank/DDBJ whole genome shotgun (WGS) entry which is preliminary data.</text>
</comment>
<dbReference type="EMBL" id="AFNH02000902">
    <property type="protein sequence ID" value="EZG53814.1"/>
    <property type="molecule type" value="Genomic_DNA"/>
</dbReference>
<dbReference type="PANTHER" id="PTHR12303:SF6">
    <property type="entry name" value="CARNOSINE N-METHYLTRANSFERASE"/>
    <property type="match status" value="1"/>
</dbReference>
<dbReference type="SMART" id="SM01296">
    <property type="entry name" value="N2227"/>
    <property type="match status" value="1"/>
</dbReference>
<evidence type="ECO:0000256" key="3">
    <source>
        <dbReference type="ARBA" id="ARBA00022603"/>
    </source>
</evidence>
<accession>A0A023B2K0</accession>
<sequence length="206" mass="23414">MLLGSYFILNHALETESITIQPYALQSTNRRDHEDHLEVVRIPDVESTEAAKSGGNFSMCAGDFAEVYATQIGAWDAVLTCFFMDTAQNIIRYIHTIATVIPTGGVWINFGPLLYHFADSVIEPSIELSYEEIKSIASKYFEFKEEKWQDAFYTSCPKSMMQTLYHCVFFVAIRNDKKSPQSIYDECKVTNRTAKDLPLGPEYDGM</sequence>
<keyword evidence="7" id="KW-1185">Reference proteome</keyword>
<evidence type="ECO:0000313" key="7">
    <source>
        <dbReference type="Proteomes" id="UP000019763"/>
    </source>
</evidence>
<dbReference type="EC" id="2.1.1.22" evidence="2"/>
<evidence type="ECO:0000313" key="6">
    <source>
        <dbReference type="EMBL" id="EZG53814.1"/>
    </source>
</evidence>
<dbReference type="GO" id="GO:0032259">
    <property type="term" value="P:methylation"/>
    <property type="evidence" value="ECO:0007669"/>
    <property type="project" value="UniProtKB-KW"/>
</dbReference>
<comment type="similarity">
    <text evidence="1">Belongs to the carnosine N-methyltransferase family.</text>
</comment>
<dbReference type="RefSeq" id="XP_011131857.1">
    <property type="nucleotide sequence ID" value="XM_011133555.1"/>
</dbReference>
<protein>
    <recommendedName>
        <fullName evidence="2">carnosine N-methyltransferase</fullName>
        <ecNumber evidence="2">2.1.1.22</ecNumber>
    </recommendedName>
</protein>
<dbReference type="eggNOG" id="KOG2798">
    <property type="taxonomic scope" value="Eukaryota"/>
</dbReference>
<dbReference type="GO" id="GO:0030735">
    <property type="term" value="F:carnosine N-methyltransferase activity"/>
    <property type="evidence" value="ECO:0007669"/>
    <property type="project" value="UniProtKB-EC"/>
</dbReference>
<keyword evidence="3" id="KW-0489">Methyltransferase</keyword>
<dbReference type="OrthoDB" id="978at2759"/>
<evidence type="ECO:0000256" key="1">
    <source>
        <dbReference type="ARBA" id="ARBA00010086"/>
    </source>
</evidence>
<dbReference type="VEuPathDB" id="CryptoDB:GNI_121120"/>